<dbReference type="Pfam" id="PF02557">
    <property type="entry name" value="VanY"/>
    <property type="match status" value="1"/>
</dbReference>
<accession>A0A255G6J0</accession>
<feature type="domain" description="D-alanyl-D-alanine carboxypeptidase-like core" evidence="1">
    <location>
        <begin position="31"/>
        <end position="106"/>
    </location>
</feature>
<evidence type="ECO:0000259" key="1">
    <source>
        <dbReference type="Pfam" id="PF02557"/>
    </source>
</evidence>
<organism evidence="2 3">
    <name type="scientific">Enemella evansiae</name>
    <dbReference type="NCBI Taxonomy" id="2016499"/>
    <lineage>
        <taxon>Bacteria</taxon>
        <taxon>Bacillati</taxon>
        <taxon>Actinomycetota</taxon>
        <taxon>Actinomycetes</taxon>
        <taxon>Propionibacteriales</taxon>
        <taxon>Propionibacteriaceae</taxon>
        <taxon>Enemella</taxon>
    </lineage>
</organism>
<dbReference type="CDD" id="cd14814">
    <property type="entry name" value="Peptidase_M15"/>
    <property type="match status" value="1"/>
</dbReference>
<evidence type="ECO:0000313" key="3">
    <source>
        <dbReference type="Proteomes" id="UP000215896"/>
    </source>
</evidence>
<dbReference type="OrthoDB" id="9792074at2"/>
<dbReference type="PANTHER" id="PTHR34385">
    <property type="entry name" value="D-ALANYL-D-ALANINE CARBOXYPEPTIDASE"/>
    <property type="match status" value="1"/>
</dbReference>
<keyword evidence="3" id="KW-1185">Reference proteome</keyword>
<name>A0A255G6J0_9ACTN</name>
<dbReference type="EMBL" id="NMVO01000015">
    <property type="protein sequence ID" value="OYO11549.1"/>
    <property type="molecule type" value="Genomic_DNA"/>
</dbReference>
<evidence type="ECO:0000313" key="2">
    <source>
        <dbReference type="EMBL" id="OYO11549.1"/>
    </source>
</evidence>
<dbReference type="Gene3D" id="3.30.1380.10">
    <property type="match status" value="1"/>
</dbReference>
<gene>
    <name evidence="2" type="ORF">CGZ94_14025</name>
</gene>
<dbReference type="InterPro" id="IPR003709">
    <property type="entry name" value="VanY-like_core_dom"/>
</dbReference>
<dbReference type="AlphaFoldDB" id="A0A255G6J0"/>
<dbReference type="SUPFAM" id="SSF55166">
    <property type="entry name" value="Hedgehog/DD-peptidase"/>
    <property type="match status" value="1"/>
</dbReference>
<protein>
    <recommendedName>
        <fullName evidence="1">D-alanyl-D-alanine carboxypeptidase-like core domain-containing protein</fullName>
    </recommendedName>
</protein>
<sequence>MSCRAIGDFTALNQAYRARFGRGLQVDHLRGTAYRTVGDQKVLYAKYGSPRAATPGTSNHGWGLALDLAMGGGNHSSPTYRWLKENGPRYGFIDEMPTEDWHWRYTR</sequence>
<dbReference type="InterPro" id="IPR009045">
    <property type="entry name" value="Zn_M74/Hedgehog-like"/>
</dbReference>
<comment type="caution">
    <text evidence="2">The sequence shown here is derived from an EMBL/GenBank/DDBJ whole genome shotgun (WGS) entry which is preliminary data.</text>
</comment>
<dbReference type="GO" id="GO:0008233">
    <property type="term" value="F:peptidase activity"/>
    <property type="evidence" value="ECO:0007669"/>
    <property type="project" value="InterPro"/>
</dbReference>
<dbReference type="Proteomes" id="UP000215896">
    <property type="component" value="Unassembled WGS sequence"/>
</dbReference>
<proteinExistence type="predicted"/>
<dbReference type="GO" id="GO:0006508">
    <property type="term" value="P:proteolysis"/>
    <property type="evidence" value="ECO:0007669"/>
    <property type="project" value="InterPro"/>
</dbReference>
<dbReference type="InterPro" id="IPR052179">
    <property type="entry name" value="DD-CPase-like"/>
</dbReference>
<reference evidence="2 3" key="1">
    <citation type="submission" date="2017-07" db="EMBL/GenBank/DDBJ databases">
        <title>Draft whole genome sequences of clinical Proprionibacteriaceae strains.</title>
        <authorList>
            <person name="Bernier A.-M."/>
            <person name="Bernard K."/>
            <person name="Domingo M.-C."/>
        </authorList>
    </citation>
    <scope>NUCLEOTIDE SEQUENCE [LARGE SCALE GENOMIC DNA]</scope>
    <source>
        <strain evidence="2 3">NML 030167</strain>
    </source>
</reference>
<dbReference type="PANTHER" id="PTHR34385:SF1">
    <property type="entry name" value="PEPTIDOGLYCAN L-ALANYL-D-GLUTAMATE ENDOPEPTIDASE CWLK"/>
    <property type="match status" value="1"/>
</dbReference>